<dbReference type="GO" id="GO:0003950">
    <property type="term" value="F:NAD+ poly-ADP-ribosyltransferase activity"/>
    <property type="evidence" value="ECO:0007669"/>
    <property type="project" value="InterPro"/>
</dbReference>
<dbReference type="PROSITE" id="PS00299">
    <property type="entry name" value="UBIQUITIN_1"/>
    <property type="match status" value="1"/>
</dbReference>
<sequence length="313" mass="35573">MDGLLEQGLMSALNVALENYIVISNADRCLQPDAKPLTVEPIYKGLYQHVPVNSEKPEVGFFVKTLYGKTVVIPFDAGFSIVKVKELIQDKEGIPPDQQRLIFAGKQLIDGMTLGDYNIQRDSTLHLVLRLYGGAYIHYYIDNYAYDPQWNFDFRNIKIDAAPFSRGGILYTRPLGSMRYAIKVLDKYSDNSWLGTSGNRTHSDAGEWPVAYHGTTAMNVSGIIKEGLSLDKCRRFQYGRGIYCTPDPKTALRYAQIYHFEDKQYRLILQTRVNPDKLAVVRNKDDKEGEYWLLPSEDDIRPYGVCVYPSAAN</sequence>
<organism evidence="2 3">
    <name type="scientific">Ditylenchus destructor</name>
    <dbReference type="NCBI Taxonomy" id="166010"/>
    <lineage>
        <taxon>Eukaryota</taxon>
        <taxon>Metazoa</taxon>
        <taxon>Ecdysozoa</taxon>
        <taxon>Nematoda</taxon>
        <taxon>Chromadorea</taxon>
        <taxon>Rhabditida</taxon>
        <taxon>Tylenchina</taxon>
        <taxon>Tylenchomorpha</taxon>
        <taxon>Sphaerularioidea</taxon>
        <taxon>Anguinidae</taxon>
        <taxon>Anguininae</taxon>
        <taxon>Ditylenchus</taxon>
    </lineage>
</organism>
<dbReference type="InterPro" id="IPR000626">
    <property type="entry name" value="Ubiquitin-like_dom"/>
</dbReference>
<gene>
    <name evidence="2" type="ORF">DdX_14013</name>
</gene>
<keyword evidence="3" id="KW-1185">Reference proteome</keyword>
<dbReference type="EMBL" id="JAKKPZ010000063">
    <property type="protein sequence ID" value="KAI1704793.1"/>
    <property type="molecule type" value="Genomic_DNA"/>
</dbReference>
<dbReference type="InterPro" id="IPR019956">
    <property type="entry name" value="Ubiquitin_dom"/>
</dbReference>
<dbReference type="Pfam" id="PF00240">
    <property type="entry name" value="ubiquitin"/>
    <property type="match status" value="1"/>
</dbReference>
<dbReference type="InterPro" id="IPR019954">
    <property type="entry name" value="Ubiquitin_CS"/>
</dbReference>
<feature type="domain" description="Ubiquitin-like" evidence="1">
    <location>
        <begin position="59"/>
        <end position="134"/>
    </location>
</feature>
<protein>
    <submittedName>
        <fullName evidence="2">Ubiquitin family domain-containing protein</fullName>
    </submittedName>
</protein>
<dbReference type="PANTHER" id="PTHR36649:SF28">
    <property type="entry name" value="UBIQUITIN-LIKE DOMAIN-CONTAINING PROTEIN"/>
    <property type="match status" value="1"/>
</dbReference>
<dbReference type="Gene3D" id="3.90.228.10">
    <property type="match status" value="1"/>
</dbReference>
<name>A0AAD4MSX1_9BILA</name>
<dbReference type="SUPFAM" id="SSF56399">
    <property type="entry name" value="ADP-ribosylation"/>
    <property type="match status" value="1"/>
</dbReference>
<dbReference type="PANTHER" id="PTHR36649">
    <property type="entry name" value="UBIQUITIN-LIKE DOMAIN-CONTAINING PROTEIN"/>
    <property type="match status" value="1"/>
</dbReference>
<reference evidence="2" key="1">
    <citation type="submission" date="2022-01" db="EMBL/GenBank/DDBJ databases">
        <title>Genome Sequence Resource for Two Populations of Ditylenchus destructor, the Migratory Endoparasitic Phytonematode.</title>
        <authorList>
            <person name="Zhang H."/>
            <person name="Lin R."/>
            <person name="Xie B."/>
        </authorList>
    </citation>
    <scope>NUCLEOTIDE SEQUENCE</scope>
    <source>
        <strain evidence="2">BazhouSP</strain>
    </source>
</reference>
<dbReference type="AlphaFoldDB" id="A0AAD4MSX1"/>
<dbReference type="InterPro" id="IPR029071">
    <property type="entry name" value="Ubiquitin-like_domsf"/>
</dbReference>
<dbReference type="FunFam" id="3.10.20.90:FF:000160">
    <property type="entry name" value="Polyubiquitin-C"/>
    <property type="match status" value="1"/>
</dbReference>
<dbReference type="PROSITE" id="PS50053">
    <property type="entry name" value="UBIQUITIN_2"/>
    <property type="match status" value="1"/>
</dbReference>
<dbReference type="Proteomes" id="UP001201812">
    <property type="component" value="Unassembled WGS sequence"/>
</dbReference>
<evidence type="ECO:0000313" key="3">
    <source>
        <dbReference type="Proteomes" id="UP001201812"/>
    </source>
</evidence>
<accession>A0AAD4MSX1</accession>
<dbReference type="PRINTS" id="PR00348">
    <property type="entry name" value="UBIQUITIN"/>
</dbReference>
<dbReference type="InterPro" id="IPR012317">
    <property type="entry name" value="Poly(ADP-ribose)pol_cat_dom"/>
</dbReference>
<proteinExistence type="predicted"/>
<evidence type="ECO:0000313" key="2">
    <source>
        <dbReference type="EMBL" id="KAI1704793.1"/>
    </source>
</evidence>
<dbReference type="SUPFAM" id="SSF54236">
    <property type="entry name" value="Ubiquitin-like"/>
    <property type="match status" value="1"/>
</dbReference>
<dbReference type="SMART" id="SM00213">
    <property type="entry name" value="UBQ"/>
    <property type="match status" value="1"/>
</dbReference>
<comment type="caution">
    <text evidence="2">The sequence shown here is derived from an EMBL/GenBank/DDBJ whole genome shotgun (WGS) entry which is preliminary data.</text>
</comment>
<evidence type="ECO:0000259" key="1">
    <source>
        <dbReference type="PROSITE" id="PS50053"/>
    </source>
</evidence>
<dbReference type="Gene3D" id="3.10.20.90">
    <property type="entry name" value="Phosphatidylinositol 3-kinase Catalytic Subunit, Chain A, domain 1"/>
    <property type="match status" value="1"/>
</dbReference>
<dbReference type="Pfam" id="PF00644">
    <property type="entry name" value="PARP"/>
    <property type="match status" value="1"/>
</dbReference>